<dbReference type="Gene3D" id="2.40.170.20">
    <property type="entry name" value="TonB-dependent receptor, beta-barrel domain"/>
    <property type="match status" value="1"/>
</dbReference>
<evidence type="ECO:0000256" key="4">
    <source>
        <dbReference type="ARBA" id="ARBA00022692"/>
    </source>
</evidence>
<dbReference type="InterPro" id="IPR036942">
    <property type="entry name" value="Beta-barrel_TonB_sf"/>
</dbReference>
<dbReference type="SUPFAM" id="SSF56935">
    <property type="entry name" value="Porins"/>
    <property type="match status" value="1"/>
</dbReference>
<dbReference type="InterPro" id="IPR012910">
    <property type="entry name" value="Plug_dom"/>
</dbReference>
<sequence>MFYIRNIFLLLLIATTLQLSAQGRYTLSGYLKDKKSGETLIGATVFIKETKQGVVTNPYGFYSITLPKGEYTVAITFVGYNKVEKQVKLTANTILSEELENENVQMEQVVITSTRKDENISRTQMGMAKLDPRKLNTLPVLMGESDIMKSIQLMPGVQTASEGSSGFSVRGGSSDQNLILLDEAPVYNASHLMGFFSVFNSDAIKDATLYKGDIPATNGGRLSSLLDIRMKDGNRKEYHANGGIGLISSRLTVEGPIKKDKGSFIVSARRTYADMFLKLSSDSMMRKNRLYFYDVNAKANYDINPNNRIFVSAYFGRDLTGFGDDFSFSWGNATVTTRWNHTFTSKLFSNLTLIYSNYQYKLGNSNAKPSFKWRSNLEDVGLKYDFSLYQGAKNTIKFGLSSTLHYIQPGKFKVDGKRSDFETSDSRAIENAIYLLNEQKVGQRLTLNYGLRLSSFHNMGGTTYTIDRKTFEVTDTVSHKTNNIYHSSYGLEPRFSANYRLNETASIKAAYSRTHQYLQLASNSAAGSPLDVWFPSSDYVEPQVSDQVGLGYFRNFDDNTYEVSVEGFYKWMDHQIDFKDNADLLMNNQLEKELRFGKAQSYGVELFARKNSGKLTGWISYTLSKATRKFPDINNGRKYNANYDHPNNLNVTLTYKLTQRAELTSSWVYYSGTPITYPTMRFSHGNMNLPIYGEKNASRLPDYHRLDLSLTLKNKRKPGRRWESEWNFAVYNVYNRGNAYSVYFETDEKDQSKIKTYKMVMFPIIPSITYNFKF</sequence>
<dbReference type="RefSeq" id="WP_131839835.1">
    <property type="nucleotide sequence ID" value="NZ_SLWB01000012.1"/>
</dbReference>
<keyword evidence="2" id="KW-0813">Transport</keyword>
<dbReference type="GO" id="GO:0015344">
    <property type="term" value="F:siderophore uptake transmembrane transporter activity"/>
    <property type="evidence" value="ECO:0007669"/>
    <property type="project" value="TreeGrafter"/>
</dbReference>
<dbReference type="Proteomes" id="UP000294830">
    <property type="component" value="Unassembled WGS sequence"/>
</dbReference>
<dbReference type="PANTHER" id="PTHR30069:SF29">
    <property type="entry name" value="HEMOGLOBIN AND HEMOGLOBIN-HAPTOGLOBIN-BINDING PROTEIN 1-RELATED"/>
    <property type="match status" value="1"/>
</dbReference>
<keyword evidence="9" id="KW-0675">Receptor</keyword>
<dbReference type="InterPro" id="IPR037066">
    <property type="entry name" value="Plug_dom_sf"/>
</dbReference>
<organism evidence="9 10">
    <name type="scientific">Acetobacteroides hydrogenigenes</name>
    <dbReference type="NCBI Taxonomy" id="979970"/>
    <lineage>
        <taxon>Bacteria</taxon>
        <taxon>Pseudomonadati</taxon>
        <taxon>Bacteroidota</taxon>
        <taxon>Bacteroidia</taxon>
        <taxon>Bacteroidales</taxon>
        <taxon>Rikenellaceae</taxon>
        <taxon>Acetobacteroides</taxon>
    </lineage>
</organism>
<dbReference type="Pfam" id="PF13715">
    <property type="entry name" value="CarbopepD_reg_2"/>
    <property type="match status" value="1"/>
</dbReference>
<comment type="subcellular location">
    <subcellularLocation>
        <location evidence="1">Cell outer membrane</location>
        <topology evidence="1">Multi-pass membrane protein</topology>
    </subcellularLocation>
</comment>
<dbReference type="GO" id="GO:0009279">
    <property type="term" value="C:cell outer membrane"/>
    <property type="evidence" value="ECO:0007669"/>
    <property type="project" value="UniProtKB-SubCell"/>
</dbReference>
<keyword evidence="4" id="KW-0812">Transmembrane</keyword>
<evidence type="ECO:0000256" key="5">
    <source>
        <dbReference type="ARBA" id="ARBA00022729"/>
    </source>
</evidence>
<dbReference type="AlphaFoldDB" id="A0A4R2EA91"/>
<name>A0A4R2EA91_9BACT</name>
<dbReference type="GO" id="GO:0044718">
    <property type="term" value="P:siderophore transmembrane transport"/>
    <property type="evidence" value="ECO:0007669"/>
    <property type="project" value="TreeGrafter"/>
</dbReference>
<evidence type="ECO:0000313" key="10">
    <source>
        <dbReference type="Proteomes" id="UP000294830"/>
    </source>
</evidence>
<evidence type="ECO:0000259" key="8">
    <source>
        <dbReference type="Pfam" id="PF07715"/>
    </source>
</evidence>
<dbReference type="EMBL" id="SLWB01000012">
    <property type="protein sequence ID" value="TCN64687.1"/>
    <property type="molecule type" value="Genomic_DNA"/>
</dbReference>
<feature type="domain" description="TonB-dependent receptor plug" evidence="8">
    <location>
        <begin position="144"/>
        <end position="220"/>
    </location>
</feature>
<evidence type="ECO:0000256" key="7">
    <source>
        <dbReference type="ARBA" id="ARBA00023237"/>
    </source>
</evidence>
<evidence type="ECO:0000256" key="2">
    <source>
        <dbReference type="ARBA" id="ARBA00022448"/>
    </source>
</evidence>
<keyword evidence="5" id="KW-0732">Signal</keyword>
<evidence type="ECO:0000256" key="3">
    <source>
        <dbReference type="ARBA" id="ARBA00022452"/>
    </source>
</evidence>
<dbReference type="InterPro" id="IPR039426">
    <property type="entry name" value="TonB-dep_rcpt-like"/>
</dbReference>
<keyword evidence="6" id="KW-0472">Membrane</keyword>
<keyword evidence="7" id="KW-0998">Cell outer membrane</keyword>
<protein>
    <submittedName>
        <fullName evidence="9">TonB-dependent receptor-like protein</fullName>
    </submittedName>
</protein>
<evidence type="ECO:0000256" key="6">
    <source>
        <dbReference type="ARBA" id="ARBA00023136"/>
    </source>
</evidence>
<dbReference type="Pfam" id="PF07715">
    <property type="entry name" value="Plug"/>
    <property type="match status" value="1"/>
</dbReference>
<keyword evidence="3" id="KW-1134">Transmembrane beta strand</keyword>
<dbReference type="InterPro" id="IPR008969">
    <property type="entry name" value="CarboxyPept-like_regulatory"/>
</dbReference>
<dbReference type="SUPFAM" id="SSF49464">
    <property type="entry name" value="Carboxypeptidase regulatory domain-like"/>
    <property type="match status" value="1"/>
</dbReference>
<dbReference type="Gene3D" id="2.60.40.1120">
    <property type="entry name" value="Carboxypeptidase-like, regulatory domain"/>
    <property type="match status" value="1"/>
</dbReference>
<reference evidence="9 10" key="1">
    <citation type="submission" date="2019-03" db="EMBL/GenBank/DDBJ databases">
        <title>Genomic Encyclopedia of Archaeal and Bacterial Type Strains, Phase II (KMG-II): from individual species to whole genera.</title>
        <authorList>
            <person name="Goeker M."/>
        </authorList>
    </citation>
    <scope>NUCLEOTIDE SEQUENCE [LARGE SCALE GENOMIC DNA]</scope>
    <source>
        <strain evidence="9 10">RL-C</strain>
    </source>
</reference>
<proteinExistence type="predicted"/>
<evidence type="ECO:0000313" key="9">
    <source>
        <dbReference type="EMBL" id="TCN64687.1"/>
    </source>
</evidence>
<dbReference type="OrthoDB" id="9803050at2"/>
<gene>
    <name evidence="9" type="ORF">CLV25_11214</name>
</gene>
<comment type="caution">
    <text evidence="9">The sequence shown here is derived from an EMBL/GenBank/DDBJ whole genome shotgun (WGS) entry which is preliminary data.</text>
</comment>
<dbReference type="PANTHER" id="PTHR30069">
    <property type="entry name" value="TONB-DEPENDENT OUTER MEMBRANE RECEPTOR"/>
    <property type="match status" value="1"/>
</dbReference>
<dbReference type="Gene3D" id="2.170.130.10">
    <property type="entry name" value="TonB-dependent receptor, plug domain"/>
    <property type="match status" value="1"/>
</dbReference>
<keyword evidence="10" id="KW-1185">Reference proteome</keyword>
<evidence type="ECO:0000256" key="1">
    <source>
        <dbReference type="ARBA" id="ARBA00004571"/>
    </source>
</evidence>
<accession>A0A4R2EA91</accession>